<dbReference type="InterPro" id="IPR029441">
    <property type="entry name" value="Cass2"/>
</dbReference>
<gene>
    <name evidence="2" type="ORF">ACE3NQ_19185</name>
</gene>
<dbReference type="Pfam" id="PF14526">
    <property type="entry name" value="Cass2"/>
    <property type="match status" value="1"/>
</dbReference>
<name>A0ABV5BBF7_9BACL</name>
<keyword evidence="3" id="KW-1185">Reference proteome</keyword>
<dbReference type="EMBL" id="JBHILM010000022">
    <property type="protein sequence ID" value="MFB5683045.1"/>
    <property type="molecule type" value="Genomic_DNA"/>
</dbReference>
<reference evidence="2 3" key="1">
    <citation type="submission" date="2024-09" db="EMBL/GenBank/DDBJ databases">
        <authorList>
            <person name="Ruan L."/>
        </authorList>
    </citation>
    <scope>NUCLEOTIDE SEQUENCE [LARGE SCALE GENOMIC DNA]</scope>
    <source>
        <strain evidence="2 3">D33</strain>
    </source>
</reference>
<dbReference type="RefSeq" id="WP_375526785.1">
    <property type="nucleotide sequence ID" value="NZ_JBHILM010000022.1"/>
</dbReference>
<evidence type="ECO:0000259" key="1">
    <source>
        <dbReference type="Pfam" id="PF14526"/>
    </source>
</evidence>
<protein>
    <submittedName>
        <fullName evidence="2">Effector binding domain-containing protein</fullName>
    </submittedName>
</protein>
<accession>A0ABV5BBF7</accession>
<comment type="caution">
    <text evidence="2">The sequence shown here is derived from an EMBL/GenBank/DDBJ whole genome shotgun (WGS) entry which is preliminary data.</text>
</comment>
<evidence type="ECO:0000313" key="3">
    <source>
        <dbReference type="Proteomes" id="UP001580407"/>
    </source>
</evidence>
<dbReference type="SUPFAM" id="SSF55136">
    <property type="entry name" value="Probable bacterial effector-binding domain"/>
    <property type="match status" value="1"/>
</dbReference>
<dbReference type="Proteomes" id="UP001580407">
    <property type="component" value="Unassembled WGS sequence"/>
</dbReference>
<proteinExistence type="predicted"/>
<feature type="domain" description="Integron-associated effector binding protein" evidence="1">
    <location>
        <begin position="11"/>
        <end position="95"/>
    </location>
</feature>
<sequence length="103" mass="12024">MSDLTESFKRWTDQGKYLAGCEVYDDSVAPAGWAKWVIPSYKFAVMKCNQNTYQEKFNYMINEYIPSTSYSIVGAVHEYYNPSETNGVLYLYFPIEKTNKDRL</sequence>
<organism evidence="2 3">
    <name type="scientific">Paenibacillus terreus</name>
    <dbReference type="NCBI Taxonomy" id="1387834"/>
    <lineage>
        <taxon>Bacteria</taxon>
        <taxon>Bacillati</taxon>
        <taxon>Bacillota</taxon>
        <taxon>Bacilli</taxon>
        <taxon>Bacillales</taxon>
        <taxon>Paenibacillaceae</taxon>
        <taxon>Paenibacillus</taxon>
    </lineage>
</organism>
<dbReference type="InterPro" id="IPR011256">
    <property type="entry name" value="Reg_factor_effector_dom_sf"/>
</dbReference>
<dbReference type="Gene3D" id="3.20.80.10">
    <property type="entry name" value="Regulatory factor, effector binding domain"/>
    <property type="match status" value="1"/>
</dbReference>
<evidence type="ECO:0000313" key="2">
    <source>
        <dbReference type="EMBL" id="MFB5683045.1"/>
    </source>
</evidence>